<evidence type="ECO:0000256" key="1">
    <source>
        <dbReference type="SAM" id="Phobius"/>
    </source>
</evidence>
<keyword evidence="1" id="KW-1133">Transmembrane helix</keyword>
<proteinExistence type="predicted"/>
<evidence type="ECO:0000313" key="2">
    <source>
        <dbReference type="EMBL" id="GAA4558736.1"/>
    </source>
</evidence>
<comment type="caution">
    <text evidence="2">The sequence shown here is derived from an EMBL/GenBank/DDBJ whole genome shotgun (WGS) entry which is preliminary data.</text>
</comment>
<keyword evidence="3" id="KW-1185">Reference proteome</keyword>
<evidence type="ECO:0008006" key="4">
    <source>
        <dbReference type="Google" id="ProtNLM"/>
    </source>
</evidence>
<feature type="transmembrane region" description="Helical" evidence="1">
    <location>
        <begin position="91"/>
        <end position="109"/>
    </location>
</feature>
<name>A0ABP8S417_9PSEU</name>
<organism evidence="2 3">
    <name type="scientific">Pseudonocardia xishanensis</name>
    <dbReference type="NCBI Taxonomy" id="630995"/>
    <lineage>
        <taxon>Bacteria</taxon>
        <taxon>Bacillati</taxon>
        <taxon>Actinomycetota</taxon>
        <taxon>Actinomycetes</taxon>
        <taxon>Pseudonocardiales</taxon>
        <taxon>Pseudonocardiaceae</taxon>
        <taxon>Pseudonocardia</taxon>
    </lineage>
</organism>
<gene>
    <name evidence="2" type="ORF">GCM10023175_65430</name>
</gene>
<keyword evidence="1" id="KW-0472">Membrane</keyword>
<feature type="transmembrane region" description="Helical" evidence="1">
    <location>
        <begin position="58"/>
        <end position="79"/>
    </location>
</feature>
<reference evidence="3" key="1">
    <citation type="journal article" date="2019" name="Int. J. Syst. Evol. Microbiol.">
        <title>The Global Catalogue of Microorganisms (GCM) 10K type strain sequencing project: providing services to taxonomists for standard genome sequencing and annotation.</title>
        <authorList>
            <consortium name="The Broad Institute Genomics Platform"/>
            <consortium name="The Broad Institute Genome Sequencing Center for Infectious Disease"/>
            <person name="Wu L."/>
            <person name="Ma J."/>
        </authorList>
    </citation>
    <scope>NUCLEOTIDE SEQUENCE [LARGE SCALE GENOMIC DNA]</scope>
    <source>
        <strain evidence="3">JCM 17906</strain>
    </source>
</reference>
<dbReference type="Proteomes" id="UP001501598">
    <property type="component" value="Unassembled WGS sequence"/>
</dbReference>
<protein>
    <recommendedName>
        <fullName evidence="4">MFS transporter</fullName>
    </recommendedName>
</protein>
<dbReference type="EMBL" id="BAABGT010000115">
    <property type="protein sequence ID" value="GAA4558736.1"/>
    <property type="molecule type" value="Genomic_DNA"/>
</dbReference>
<sequence>MRARATTGSSDEGPVLQAGESSFVLDAVMYTAMVALASPSTPVSLTRAVNERFDKARGIALGISNTFAGIVVYLVPAILGTTLATDWRTGYWWIGGVIMPCAVIVFVLMPRFHGKPASVTSHSATPRTSILPLLRRPLFARLSGSVGHPLSRGARSGRSSPLAWCVTTTA</sequence>
<dbReference type="Gene3D" id="1.20.1250.20">
    <property type="entry name" value="MFS general substrate transporter like domains"/>
    <property type="match status" value="1"/>
</dbReference>
<accession>A0ABP8S417</accession>
<evidence type="ECO:0000313" key="3">
    <source>
        <dbReference type="Proteomes" id="UP001501598"/>
    </source>
</evidence>
<keyword evidence="1" id="KW-0812">Transmembrane</keyword>
<dbReference type="InterPro" id="IPR036259">
    <property type="entry name" value="MFS_trans_sf"/>
</dbReference>
<dbReference type="SUPFAM" id="SSF103473">
    <property type="entry name" value="MFS general substrate transporter"/>
    <property type="match status" value="1"/>
</dbReference>